<dbReference type="Proteomes" id="UP000278627">
    <property type="component" value="Unassembled WGS sequence"/>
</dbReference>
<accession>A0A3P7REG8</accession>
<proteinExistence type="predicted"/>
<evidence type="ECO:0000313" key="1">
    <source>
        <dbReference type="EMBL" id="VDN91648.1"/>
    </source>
</evidence>
<dbReference type="EMBL" id="UZAD01013188">
    <property type="protein sequence ID" value="VDN91648.1"/>
    <property type="molecule type" value="Genomic_DNA"/>
</dbReference>
<gene>
    <name evidence="1" type="ORF">BPAG_LOCUS10462</name>
</gene>
<organism evidence="1 2">
    <name type="scientific">Brugia pahangi</name>
    <name type="common">Filarial nematode worm</name>
    <dbReference type="NCBI Taxonomy" id="6280"/>
    <lineage>
        <taxon>Eukaryota</taxon>
        <taxon>Metazoa</taxon>
        <taxon>Ecdysozoa</taxon>
        <taxon>Nematoda</taxon>
        <taxon>Chromadorea</taxon>
        <taxon>Rhabditida</taxon>
        <taxon>Spirurina</taxon>
        <taxon>Spiruromorpha</taxon>
        <taxon>Filarioidea</taxon>
        <taxon>Onchocercidae</taxon>
        <taxon>Brugia</taxon>
    </lineage>
</organism>
<name>A0A3P7REG8_BRUPA</name>
<sequence length="122" mass="13927">MLSIQHILKCNTFFFLIFRTLKLCGRTVSSTATKSHKPILLVLHGIGSSEYCMFAFSKIVTWWDKIVTLASSKERISQAELLDVFRDWISFHGIVIVSPDKQVQAVLDKLIQEDQLLVALKM</sequence>
<reference evidence="1 2" key="1">
    <citation type="submission" date="2018-11" db="EMBL/GenBank/DDBJ databases">
        <authorList>
            <consortium name="Pathogen Informatics"/>
        </authorList>
    </citation>
    <scope>NUCLEOTIDE SEQUENCE [LARGE SCALE GENOMIC DNA]</scope>
</reference>
<protein>
    <submittedName>
        <fullName evidence="1">Uncharacterized protein</fullName>
    </submittedName>
</protein>
<evidence type="ECO:0000313" key="2">
    <source>
        <dbReference type="Proteomes" id="UP000278627"/>
    </source>
</evidence>
<keyword evidence="2" id="KW-1185">Reference proteome</keyword>
<dbReference type="AlphaFoldDB" id="A0A3P7REG8"/>